<keyword evidence="2" id="KW-1185">Reference proteome</keyword>
<dbReference type="InterPro" id="IPR052055">
    <property type="entry name" value="Hepadnavirus_pol/RT"/>
</dbReference>
<evidence type="ECO:0000313" key="2">
    <source>
        <dbReference type="Proteomes" id="UP001165121"/>
    </source>
</evidence>
<dbReference type="OrthoDB" id="10058284at2759"/>
<dbReference type="PANTHER" id="PTHR33050">
    <property type="entry name" value="REVERSE TRANSCRIPTASE DOMAIN-CONTAINING PROTEIN"/>
    <property type="match status" value="1"/>
</dbReference>
<dbReference type="EMBL" id="BSXT01003874">
    <property type="protein sequence ID" value="GMF55919.1"/>
    <property type="molecule type" value="Genomic_DNA"/>
</dbReference>
<accession>A0A9W7D3N7</accession>
<sequence>MLHAEHVCCMGATFPDEDVLVIDLAALFWWSVSESSDNEAFFGYECVDDNIVIEPDRDFRLDLAEATLRLSMMAVLGPDSINDSKFLSWSIEQQALGLIWNIVDITVTVPPDKIQKGFNRVSVLPSSTKVIKQQLQQLLGSLRHITTCLRSAKTFFQQFQSLIADAEATGFSINVREHFCMALAAWCWGPHLHQDLNYPHVVCWNDNVSTVSWTHRLHSNNVFAQEINRVIGLAEAVFRFRLSARHPPGAINRMTDAGSRAWPSPYS</sequence>
<dbReference type="AlphaFoldDB" id="A0A9W7D3N7"/>
<protein>
    <submittedName>
        <fullName evidence="1">Unnamed protein product</fullName>
    </submittedName>
</protein>
<reference evidence="1" key="1">
    <citation type="submission" date="2023-04" db="EMBL/GenBank/DDBJ databases">
        <title>Phytophthora fragariaefolia NBRC 109709.</title>
        <authorList>
            <person name="Ichikawa N."/>
            <person name="Sato H."/>
            <person name="Tonouchi N."/>
        </authorList>
    </citation>
    <scope>NUCLEOTIDE SEQUENCE</scope>
    <source>
        <strain evidence="1">NBRC 109709</strain>
    </source>
</reference>
<name>A0A9W7D3N7_9STRA</name>
<comment type="caution">
    <text evidence="1">The sequence shown here is derived from an EMBL/GenBank/DDBJ whole genome shotgun (WGS) entry which is preliminary data.</text>
</comment>
<dbReference type="Proteomes" id="UP001165121">
    <property type="component" value="Unassembled WGS sequence"/>
</dbReference>
<evidence type="ECO:0000313" key="1">
    <source>
        <dbReference type="EMBL" id="GMF55919.1"/>
    </source>
</evidence>
<gene>
    <name evidence="1" type="ORF">Pfra01_002362900</name>
</gene>
<organism evidence="1 2">
    <name type="scientific">Phytophthora fragariaefolia</name>
    <dbReference type="NCBI Taxonomy" id="1490495"/>
    <lineage>
        <taxon>Eukaryota</taxon>
        <taxon>Sar</taxon>
        <taxon>Stramenopiles</taxon>
        <taxon>Oomycota</taxon>
        <taxon>Peronosporomycetes</taxon>
        <taxon>Peronosporales</taxon>
        <taxon>Peronosporaceae</taxon>
        <taxon>Phytophthora</taxon>
    </lineage>
</organism>
<proteinExistence type="predicted"/>
<dbReference type="PANTHER" id="PTHR33050:SF7">
    <property type="entry name" value="RIBONUCLEASE H"/>
    <property type="match status" value="1"/>
</dbReference>